<gene>
    <name evidence="2" type="ORF">PIB30_052674</name>
</gene>
<feature type="region of interest" description="Disordered" evidence="1">
    <location>
        <begin position="104"/>
        <end position="129"/>
    </location>
</feature>
<evidence type="ECO:0000313" key="2">
    <source>
        <dbReference type="EMBL" id="MED6123785.1"/>
    </source>
</evidence>
<accession>A0ABU6RIF3</accession>
<reference evidence="2 3" key="1">
    <citation type="journal article" date="2023" name="Plants (Basel)">
        <title>Bridging the Gap: Combining Genomics and Transcriptomics Approaches to Understand Stylosanthes scabra, an Orphan Legume from the Brazilian Caatinga.</title>
        <authorList>
            <person name="Ferreira-Neto J.R.C."/>
            <person name="da Silva M.D."/>
            <person name="Binneck E."/>
            <person name="de Melo N.F."/>
            <person name="da Silva R.H."/>
            <person name="de Melo A.L.T.M."/>
            <person name="Pandolfi V."/>
            <person name="Bustamante F.O."/>
            <person name="Brasileiro-Vidal A.C."/>
            <person name="Benko-Iseppon A.M."/>
        </authorList>
    </citation>
    <scope>NUCLEOTIDE SEQUENCE [LARGE SCALE GENOMIC DNA]</scope>
    <source>
        <tissue evidence="2">Leaves</tissue>
    </source>
</reference>
<proteinExistence type="predicted"/>
<dbReference type="Proteomes" id="UP001341840">
    <property type="component" value="Unassembled WGS sequence"/>
</dbReference>
<evidence type="ECO:0000256" key="1">
    <source>
        <dbReference type="SAM" id="MobiDB-lite"/>
    </source>
</evidence>
<keyword evidence="3" id="KW-1185">Reference proteome</keyword>
<sequence>MAMNKSKKIVHRDVNFPQGWGIPAGTAPNGDPKAGIFPRGDRDGGQISPEVAARTRAGNPRPRPRIPQKMRPTLFHRPTSITASQATGGVPQVAFVARVVPAARSSRVPSPTPWSASLPTRAEALRRQL</sequence>
<evidence type="ECO:0000313" key="3">
    <source>
        <dbReference type="Proteomes" id="UP001341840"/>
    </source>
</evidence>
<protein>
    <submittedName>
        <fullName evidence="2">Uncharacterized protein</fullName>
    </submittedName>
</protein>
<comment type="caution">
    <text evidence="2">The sequence shown here is derived from an EMBL/GenBank/DDBJ whole genome shotgun (WGS) entry which is preliminary data.</text>
</comment>
<name>A0ABU6RIF3_9FABA</name>
<dbReference type="EMBL" id="JASCZI010030592">
    <property type="protein sequence ID" value="MED6123785.1"/>
    <property type="molecule type" value="Genomic_DNA"/>
</dbReference>
<feature type="region of interest" description="Disordered" evidence="1">
    <location>
        <begin position="1"/>
        <end position="72"/>
    </location>
</feature>
<feature type="compositionally biased region" description="Basic residues" evidence="1">
    <location>
        <begin position="1"/>
        <end position="10"/>
    </location>
</feature>
<organism evidence="2 3">
    <name type="scientific">Stylosanthes scabra</name>
    <dbReference type="NCBI Taxonomy" id="79078"/>
    <lineage>
        <taxon>Eukaryota</taxon>
        <taxon>Viridiplantae</taxon>
        <taxon>Streptophyta</taxon>
        <taxon>Embryophyta</taxon>
        <taxon>Tracheophyta</taxon>
        <taxon>Spermatophyta</taxon>
        <taxon>Magnoliopsida</taxon>
        <taxon>eudicotyledons</taxon>
        <taxon>Gunneridae</taxon>
        <taxon>Pentapetalae</taxon>
        <taxon>rosids</taxon>
        <taxon>fabids</taxon>
        <taxon>Fabales</taxon>
        <taxon>Fabaceae</taxon>
        <taxon>Papilionoideae</taxon>
        <taxon>50 kb inversion clade</taxon>
        <taxon>dalbergioids sensu lato</taxon>
        <taxon>Dalbergieae</taxon>
        <taxon>Pterocarpus clade</taxon>
        <taxon>Stylosanthes</taxon>
    </lineage>
</organism>